<dbReference type="Pfam" id="PF07690">
    <property type="entry name" value="MFS_1"/>
    <property type="match status" value="1"/>
</dbReference>
<accession>A0A9W9FEK1</accession>
<sequence length="557" mass="61045">MGLFLQDSFDHEPKTALDPHTSVQSIDEVTPDPAQESTLQLFEGEPLADEQQWRPGVRDWLVFICIAILTMMDAFDASVLIPMLPDLANTFDNSFVSVLWINAAYLMLNATSQLFFTMMCDVFSHGAVWIIAVVLTTIGTGISSGSMSLIELVIGRLVQGIGGGGAMSLCFVLVTESTPKHIHSRYSCYILLTRLIGTMIGPVVGGIFIDYANWTWAFYFNFIFCALGMLVIPFAVDLRVSKSIPLRKLRILDWSGASMAFLGPAGILVGLSWGGISYRWNEWQTLMPIVVGTILFVTLVFYESKWALHPQFGTRVFRDRSVAMTYLGCFCHGFVIFCQLQFFTLYFISTKYLSTSLSGVTLLAITGLAIAPAAVVGVILAREPQCCKWIISGSWALLILASGCSILLDGATPTIGWVFLFFSMGLGHGLLLSSYNIRVQSIPKDEESALSTMPIIVSNFLRTWGMAFAISVGGVFYLNVLSHELHGIGLNGELVNTAKGYIILMDQVRMSSTEREAIKDASALALQVVWEVITGVAAVGGISSAFLWKNRPSDINI</sequence>
<gene>
    <name evidence="8" type="ORF">N7532_005758</name>
</gene>
<evidence type="ECO:0000256" key="5">
    <source>
        <dbReference type="SAM" id="MobiDB-lite"/>
    </source>
</evidence>
<evidence type="ECO:0000256" key="3">
    <source>
        <dbReference type="ARBA" id="ARBA00022989"/>
    </source>
</evidence>
<feature type="transmembrane region" description="Helical" evidence="6">
    <location>
        <begin position="128"/>
        <end position="147"/>
    </location>
</feature>
<protein>
    <recommendedName>
        <fullName evidence="7">Major facilitator superfamily (MFS) profile domain-containing protein</fullName>
    </recommendedName>
</protein>
<feature type="transmembrane region" description="Helical" evidence="6">
    <location>
        <begin position="360"/>
        <end position="382"/>
    </location>
</feature>
<reference evidence="8" key="1">
    <citation type="submission" date="2022-11" db="EMBL/GenBank/DDBJ databases">
        <authorList>
            <person name="Petersen C."/>
        </authorList>
    </citation>
    <scope>NUCLEOTIDE SEQUENCE</scope>
    <source>
        <strain evidence="8">IBT 30761</strain>
    </source>
</reference>
<feature type="transmembrane region" description="Helical" evidence="6">
    <location>
        <begin position="60"/>
        <end position="83"/>
    </location>
</feature>
<dbReference type="PANTHER" id="PTHR23501">
    <property type="entry name" value="MAJOR FACILITATOR SUPERFAMILY"/>
    <property type="match status" value="1"/>
</dbReference>
<evidence type="ECO:0000256" key="4">
    <source>
        <dbReference type="ARBA" id="ARBA00023136"/>
    </source>
</evidence>
<evidence type="ECO:0000259" key="7">
    <source>
        <dbReference type="PROSITE" id="PS50850"/>
    </source>
</evidence>
<feature type="transmembrane region" description="Helical" evidence="6">
    <location>
        <begin position="153"/>
        <end position="174"/>
    </location>
</feature>
<dbReference type="OrthoDB" id="2351791at2759"/>
<dbReference type="EMBL" id="JAPQKI010000005">
    <property type="protein sequence ID" value="KAJ5098757.1"/>
    <property type="molecule type" value="Genomic_DNA"/>
</dbReference>
<evidence type="ECO:0000313" key="9">
    <source>
        <dbReference type="Proteomes" id="UP001149074"/>
    </source>
</evidence>
<feature type="region of interest" description="Disordered" evidence="5">
    <location>
        <begin position="1"/>
        <end position="29"/>
    </location>
</feature>
<dbReference type="RefSeq" id="XP_056474411.1">
    <property type="nucleotide sequence ID" value="XM_056618252.1"/>
</dbReference>
<dbReference type="InterPro" id="IPR011701">
    <property type="entry name" value="MFS"/>
</dbReference>
<organism evidence="8 9">
    <name type="scientific">Penicillium argentinense</name>
    <dbReference type="NCBI Taxonomy" id="1131581"/>
    <lineage>
        <taxon>Eukaryota</taxon>
        <taxon>Fungi</taxon>
        <taxon>Dikarya</taxon>
        <taxon>Ascomycota</taxon>
        <taxon>Pezizomycotina</taxon>
        <taxon>Eurotiomycetes</taxon>
        <taxon>Eurotiomycetidae</taxon>
        <taxon>Eurotiales</taxon>
        <taxon>Aspergillaceae</taxon>
        <taxon>Penicillium</taxon>
    </lineage>
</organism>
<comment type="subcellular location">
    <subcellularLocation>
        <location evidence="1">Membrane</location>
        <topology evidence="1">Multi-pass membrane protein</topology>
    </subcellularLocation>
</comment>
<reference evidence="8" key="2">
    <citation type="journal article" date="2023" name="IMA Fungus">
        <title>Comparative genomic study of the Penicillium genus elucidates a diverse pangenome and 15 lateral gene transfer events.</title>
        <authorList>
            <person name="Petersen C."/>
            <person name="Sorensen T."/>
            <person name="Nielsen M.R."/>
            <person name="Sondergaard T.E."/>
            <person name="Sorensen J.L."/>
            <person name="Fitzpatrick D.A."/>
            <person name="Frisvad J.C."/>
            <person name="Nielsen K.L."/>
        </authorList>
    </citation>
    <scope>NUCLEOTIDE SEQUENCE</scope>
    <source>
        <strain evidence="8">IBT 30761</strain>
    </source>
</reference>
<dbReference type="GO" id="GO:0022857">
    <property type="term" value="F:transmembrane transporter activity"/>
    <property type="evidence" value="ECO:0007669"/>
    <property type="project" value="InterPro"/>
</dbReference>
<comment type="caution">
    <text evidence="8">The sequence shown here is derived from an EMBL/GenBank/DDBJ whole genome shotgun (WGS) entry which is preliminary data.</text>
</comment>
<evidence type="ECO:0000256" key="2">
    <source>
        <dbReference type="ARBA" id="ARBA00022692"/>
    </source>
</evidence>
<feature type="transmembrane region" description="Helical" evidence="6">
    <location>
        <begin position="283"/>
        <end position="302"/>
    </location>
</feature>
<dbReference type="Gene3D" id="1.20.1250.20">
    <property type="entry name" value="MFS general substrate transporter like domains"/>
    <property type="match status" value="2"/>
</dbReference>
<feature type="transmembrane region" description="Helical" evidence="6">
    <location>
        <begin position="456"/>
        <end position="478"/>
    </location>
</feature>
<keyword evidence="3 6" id="KW-1133">Transmembrane helix</keyword>
<keyword evidence="2 6" id="KW-0812">Transmembrane</keyword>
<evidence type="ECO:0000256" key="1">
    <source>
        <dbReference type="ARBA" id="ARBA00004141"/>
    </source>
</evidence>
<feature type="transmembrane region" description="Helical" evidence="6">
    <location>
        <begin position="257"/>
        <end position="277"/>
    </location>
</feature>
<feature type="transmembrane region" description="Helical" evidence="6">
    <location>
        <begin position="186"/>
        <end position="209"/>
    </location>
</feature>
<feature type="compositionally biased region" description="Basic and acidic residues" evidence="5">
    <location>
        <begin position="8"/>
        <end position="17"/>
    </location>
</feature>
<dbReference type="SUPFAM" id="SSF103473">
    <property type="entry name" value="MFS general substrate transporter"/>
    <property type="match status" value="1"/>
</dbReference>
<dbReference type="InterPro" id="IPR036259">
    <property type="entry name" value="MFS_trans_sf"/>
</dbReference>
<feature type="transmembrane region" description="Helical" evidence="6">
    <location>
        <begin position="215"/>
        <end position="236"/>
    </location>
</feature>
<dbReference type="AlphaFoldDB" id="A0A9W9FEK1"/>
<feature type="transmembrane region" description="Helical" evidence="6">
    <location>
        <begin position="323"/>
        <end position="348"/>
    </location>
</feature>
<evidence type="ECO:0000313" key="8">
    <source>
        <dbReference type="EMBL" id="KAJ5098757.1"/>
    </source>
</evidence>
<proteinExistence type="predicted"/>
<dbReference type="PROSITE" id="PS50850">
    <property type="entry name" value="MFS"/>
    <property type="match status" value="1"/>
</dbReference>
<feature type="transmembrane region" description="Helical" evidence="6">
    <location>
        <begin position="389"/>
        <end position="408"/>
    </location>
</feature>
<dbReference type="InterPro" id="IPR020846">
    <property type="entry name" value="MFS_dom"/>
</dbReference>
<keyword evidence="9" id="KW-1185">Reference proteome</keyword>
<dbReference type="GO" id="GO:0005886">
    <property type="term" value="C:plasma membrane"/>
    <property type="evidence" value="ECO:0007669"/>
    <property type="project" value="TreeGrafter"/>
</dbReference>
<keyword evidence="4 6" id="KW-0472">Membrane</keyword>
<feature type="transmembrane region" description="Helical" evidence="6">
    <location>
        <begin position="528"/>
        <end position="548"/>
    </location>
</feature>
<dbReference type="GeneID" id="81357231"/>
<dbReference type="PANTHER" id="PTHR23501:SF149">
    <property type="entry name" value="MULTIDRUG TRANSPORTER, PUTATIVE (AFU_ORTHOLOGUE AFUA_5G10430)-RELATED"/>
    <property type="match status" value="1"/>
</dbReference>
<feature type="transmembrane region" description="Helical" evidence="6">
    <location>
        <begin position="95"/>
        <end position="116"/>
    </location>
</feature>
<dbReference type="Proteomes" id="UP001149074">
    <property type="component" value="Unassembled WGS sequence"/>
</dbReference>
<feature type="domain" description="Major facilitator superfamily (MFS) profile" evidence="7">
    <location>
        <begin position="62"/>
        <end position="557"/>
    </location>
</feature>
<name>A0A9W9FEK1_9EURO</name>
<evidence type="ECO:0000256" key="6">
    <source>
        <dbReference type="SAM" id="Phobius"/>
    </source>
</evidence>
<feature type="transmembrane region" description="Helical" evidence="6">
    <location>
        <begin position="414"/>
        <end position="435"/>
    </location>
</feature>